<evidence type="ECO:0000313" key="1">
    <source>
        <dbReference type="EMBL" id="KAI1720425.1"/>
    </source>
</evidence>
<dbReference type="Proteomes" id="UP001201812">
    <property type="component" value="Unassembled WGS sequence"/>
</dbReference>
<protein>
    <submittedName>
        <fullName evidence="1">Uncharacterized protein</fullName>
    </submittedName>
</protein>
<dbReference type="EMBL" id="JAKKPZ010000006">
    <property type="protein sequence ID" value="KAI1720425.1"/>
    <property type="molecule type" value="Genomic_DNA"/>
</dbReference>
<accession>A0AAD4NBC3</accession>
<gene>
    <name evidence="1" type="ORF">DdX_05817</name>
</gene>
<keyword evidence="2" id="KW-1185">Reference proteome</keyword>
<name>A0AAD4NBC3_9BILA</name>
<evidence type="ECO:0000313" key="2">
    <source>
        <dbReference type="Proteomes" id="UP001201812"/>
    </source>
</evidence>
<comment type="caution">
    <text evidence="1">The sequence shown here is derived from an EMBL/GenBank/DDBJ whole genome shotgun (WGS) entry which is preliminary data.</text>
</comment>
<sequence>MMDLAGTLMKTLRLPKGLNRLLFSGNETVKFLDVMYGMKQPRKNGTDEYACINRCLSEGFELSDDNKTVLCAQTQELVNCVRSCEQRGEILAAYVDSYSETIVKLACHPDDHETINDKLEKETMQCAYKILSDTPKLVRAMKHPLDCYMELEVAADDKAACSSLKQCGVKQTFAALREMCEDELSPEILALFEGMSVYGLTYLSDGRLVNTCPTLYATN</sequence>
<dbReference type="AlphaFoldDB" id="A0AAD4NBC3"/>
<proteinExistence type="predicted"/>
<reference evidence="1" key="1">
    <citation type="submission" date="2022-01" db="EMBL/GenBank/DDBJ databases">
        <title>Genome Sequence Resource for Two Populations of Ditylenchus destructor, the Migratory Endoparasitic Phytonematode.</title>
        <authorList>
            <person name="Zhang H."/>
            <person name="Lin R."/>
            <person name="Xie B."/>
        </authorList>
    </citation>
    <scope>NUCLEOTIDE SEQUENCE</scope>
    <source>
        <strain evidence="1">BazhouSP</strain>
    </source>
</reference>
<organism evidence="1 2">
    <name type="scientific">Ditylenchus destructor</name>
    <dbReference type="NCBI Taxonomy" id="166010"/>
    <lineage>
        <taxon>Eukaryota</taxon>
        <taxon>Metazoa</taxon>
        <taxon>Ecdysozoa</taxon>
        <taxon>Nematoda</taxon>
        <taxon>Chromadorea</taxon>
        <taxon>Rhabditida</taxon>
        <taxon>Tylenchina</taxon>
        <taxon>Tylenchomorpha</taxon>
        <taxon>Sphaerularioidea</taxon>
        <taxon>Anguinidae</taxon>
        <taxon>Anguininae</taxon>
        <taxon>Ditylenchus</taxon>
    </lineage>
</organism>